<reference evidence="3" key="1">
    <citation type="submission" date="2023-03" db="EMBL/GenBank/DDBJ databases">
        <title>MT1 and MT2 Draft Genomes of Novel Species.</title>
        <authorList>
            <person name="Venkateswaran K."/>
        </authorList>
    </citation>
    <scope>NUCLEOTIDE SEQUENCE</scope>
    <source>
        <strain evidence="3">F6_3S_P_2</strain>
    </source>
</reference>
<gene>
    <name evidence="3" type="ORF">P5G49_11470</name>
</gene>
<dbReference type="RefSeq" id="WP_301243921.1">
    <property type="nucleotide sequence ID" value="NZ_JAROCC010000008.1"/>
</dbReference>
<keyword evidence="2" id="KW-0812">Transmembrane</keyword>
<keyword evidence="4" id="KW-1185">Reference proteome</keyword>
<evidence type="ECO:0000256" key="2">
    <source>
        <dbReference type="SAM" id="Phobius"/>
    </source>
</evidence>
<evidence type="ECO:0000313" key="4">
    <source>
        <dbReference type="Proteomes" id="UP001175097"/>
    </source>
</evidence>
<keyword evidence="1" id="KW-0732">Signal</keyword>
<sequence>MASFLGSPRNKVFIVGLMASLLLAVFLFIKPNNSSVETVQAENTTFSSEVLHFDDILIQLLNSSHNETEHTFHFSIENINHKEISISNTSFSIRNNGNTYSSERVQLTDHKLNPGMSTSVIVTFKMNENDLMEGNPVMAVKRGFLFNTTIQEFKLDDGR</sequence>
<dbReference type="Gene3D" id="2.60.40.1240">
    <property type="match status" value="1"/>
</dbReference>
<evidence type="ECO:0000256" key="1">
    <source>
        <dbReference type="ARBA" id="ARBA00022729"/>
    </source>
</evidence>
<comment type="caution">
    <text evidence="3">The sequence shown here is derived from an EMBL/GenBank/DDBJ whole genome shotgun (WGS) entry which is preliminary data.</text>
</comment>
<protein>
    <recommendedName>
        <fullName evidence="5">DUF4352 domain-containing protein</fullName>
    </recommendedName>
</protein>
<proteinExistence type="predicted"/>
<dbReference type="Proteomes" id="UP001175097">
    <property type="component" value="Unassembled WGS sequence"/>
</dbReference>
<keyword evidence="2" id="KW-1133">Transmembrane helix</keyword>
<evidence type="ECO:0008006" key="5">
    <source>
        <dbReference type="Google" id="ProtNLM"/>
    </source>
</evidence>
<accession>A0ABT8JUN0</accession>
<keyword evidence="2" id="KW-0472">Membrane</keyword>
<evidence type="ECO:0000313" key="3">
    <source>
        <dbReference type="EMBL" id="MDN4608087.1"/>
    </source>
</evidence>
<feature type="transmembrane region" description="Helical" evidence="2">
    <location>
        <begin position="12"/>
        <end position="29"/>
    </location>
</feature>
<name>A0ABT8JUN0_9BACL</name>
<dbReference type="InterPro" id="IPR029050">
    <property type="entry name" value="Immunoprotect_excell_Ig-like"/>
</dbReference>
<organism evidence="3 4">
    <name type="scientific">Sporosarcina highlanderae</name>
    <dbReference type="NCBI Taxonomy" id="3035916"/>
    <lineage>
        <taxon>Bacteria</taxon>
        <taxon>Bacillati</taxon>
        <taxon>Bacillota</taxon>
        <taxon>Bacilli</taxon>
        <taxon>Bacillales</taxon>
        <taxon>Caryophanaceae</taxon>
        <taxon>Sporosarcina</taxon>
    </lineage>
</organism>
<dbReference type="EMBL" id="JAROCC010000008">
    <property type="protein sequence ID" value="MDN4608087.1"/>
    <property type="molecule type" value="Genomic_DNA"/>
</dbReference>